<dbReference type="Proteomes" id="UP000037558">
    <property type="component" value="Unassembled WGS sequence"/>
</dbReference>
<evidence type="ECO:0000256" key="1">
    <source>
        <dbReference type="SAM" id="MobiDB-lite"/>
    </source>
</evidence>
<keyword evidence="3" id="KW-1185">Reference proteome</keyword>
<gene>
    <name evidence="2" type="ORF">AMD01_11145</name>
</gene>
<dbReference type="EMBL" id="LILC01000013">
    <property type="protein sequence ID" value="KOO46388.1"/>
    <property type="molecule type" value="Genomic_DNA"/>
</dbReference>
<dbReference type="RefSeq" id="WP_053401470.1">
    <property type="nucleotide sequence ID" value="NZ_LILC01000013.1"/>
</dbReference>
<comment type="caution">
    <text evidence="2">The sequence shown here is derived from an EMBL/GenBank/DDBJ whole genome shotgun (WGS) entry which is preliminary data.</text>
</comment>
<evidence type="ECO:0000313" key="2">
    <source>
        <dbReference type="EMBL" id="KOO46388.1"/>
    </source>
</evidence>
<feature type="region of interest" description="Disordered" evidence="1">
    <location>
        <begin position="41"/>
        <end position="61"/>
    </location>
</feature>
<proteinExistence type="predicted"/>
<name>A0A0M0L6U3_9BACI</name>
<accession>A0A0M0L6U3</accession>
<protein>
    <submittedName>
        <fullName evidence="2">Uncharacterized protein</fullName>
    </submittedName>
</protein>
<dbReference type="PATRIC" id="fig|284581.3.peg.2339"/>
<sequence>MPKKSTEIKNIYMTFVGRPSEEAIENFVKQIFELDEMIKEKRRQRERENSLNSNKGDNKNA</sequence>
<reference evidence="3" key="1">
    <citation type="submission" date="2015-08" db="EMBL/GenBank/DDBJ databases">
        <title>Fjat-14210 dsm16467.</title>
        <authorList>
            <person name="Liu B."/>
            <person name="Wang J."/>
            <person name="Zhu Y."/>
            <person name="Liu G."/>
            <person name="Chen Q."/>
            <person name="Chen Z."/>
            <person name="Lan J."/>
            <person name="Che J."/>
            <person name="Ge C."/>
            <person name="Shi H."/>
            <person name="Pan Z."/>
            <person name="Liu X."/>
        </authorList>
    </citation>
    <scope>NUCLEOTIDE SEQUENCE [LARGE SCALE GENOMIC DNA]</scope>
    <source>
        <strain evidence="3">DSM 16467</strain>
    </source>
</reference>
<organism evidence="2 3">
    <name type="scientific">Priestia koreensis</name>
    <dbReference type="NCBI Taxonomy" id="284581"/>
    <lineage>
        <taxon>Bacteria</taxon>
        <taxon>Bacillati</taxon>
        <taxon>Bacillota</taxon>
        <taxon>Bacilli</taxon>
        <taxon>Bacillales</taxon>
        <taxon>Bacillaceae</taxon>
        <taxon>Priestia</taxon>
    </lineage>
</organism>
<dbReference type="AlphaFoldDB" id="A0A0M0L6U3"/>
<evidence type="ECO:0000313" key="3">
    <source>
        <dbReference type="Proteomes" id="UP000037558"/>
    </source>
</evidence>